<evidence type="ECO:0000313" key="3">
    <source>
        <dbReference type="Proteomes" id="UP000557392"/>
    </source>
</evidence>
<dbReference type="EMBL" id="JACIEH010000001">
    <property type="protein sequence ID" value="MBB4098127.1"/>
    <property type="molecule type" value="Genomic_DNA"/>
</dbReference>
<feature type="signal peptide" evidence="1">
    <location>
        <begin position="1"/>
        <end position="18"/>
    </location>
</feature>
<keyword evidence="1" id="KW-0732">Signal</keyword>
<dbReference type="AlphaFoldDB" id="A0A7W6JRB5"/>
<name>A0A7W6JRB5_9SPHN</name>
<dbReference type="InterPro" id="IPR032710">
    <property type="entry name" value="NTF2-like_dom_sf"/>
</dbReference>
<evidence type="ECO:0000256" key="1">
    <source>
        <dbReference type="SAM" id="SignalP"/>
    </source>
</evidence>
<organism evidence="2 3">
    <name type="scientific">Sphingomonas kyeonggiensis</name>
    <dbReference type="NCBI Taxonomy" id="1268553"/>
    <lineage>
        <taxon>Bacteria</taxon>
        <taxon>Pseudomonadati</taxon>
        <taxon>Pseudomonadota</taxon>
        <taxon>Alphaproteobacteria</taxon>
        <taxon>Sphingomonadales</taxon>
        <taxon>Sphingomonadaceae</taxon>
        <taxon>Sphingomonas</taxon>
    </lineage>
</organism>
<keyword evidence="3" id="KW-1185">Reference proteome</keyword>
<sequence>MKQLLLAALLFAPLPALAQSGPVTPTLKLPPANPLPYEDAEAAAVLAPINAMFAGLAAHDGAAILAQTRPEGGATVAVEKPDGSRTIRHLSWADFAGGIKPGPEKLEERISTPAIEVDGDIAMVWAPYVFLIDGKAHHCGTNHFDLIRENGSWKVLNVTWSQRTTGCTVR</sequence>
<dbReference type="RefSeq" id="WP_183996319.1">
    <property type="nucleotide sequence ID" value="NZ_JACIEH010000001.1"/>
</dbReference>
<proteinExistence type="predicted"/>
<evidence type="ECO:0008006" key="4">
    <source>
        <dbReference type="Google" id="ProtNLM"/>
    </source>
</evidence>
<dbReference type="SUPFAM" id="SSF54427">
    <property type="entry name" value="NTF2-like"/>
    <property type="match status" value="1"/>
</dbReference>
<dbReference type="Gene3D" id="3.10.450.50">
    <property type="match status" value="1"/>
</dbReference>
<comment type="caution">
    <text evidence="2">The sequence shown here is derived from an EMBL/GenBank/DDBJ whole genome shotgun (WGS) entry which is preliminary data.</text>
</comment>
<feature type="chain" id="PRO_5031423088" description="Lumazine-binding protein" evidence="1">
    <location>
        <begin position="19"/>
        <end position="170"/>
    </location>
</feature>
<gene>
    <name evidence="2" type="ORF">GGR46_001660</name>
</gene>
<protein>
    <recommendedName>
        <fullName evidence="4">Lumazine-binding protein</fullName>
    </recommendedName>
</protein>
<dbReference type="Proteomes" id="UP000557392">
    <property type="component" value="Unassembled WGS sequence"/>
</dbReference>
<reference evidence="2 3" key="1">
    <citation type="submission" date="2020-08" db="EMBL/GenBank/DDBJ databases">
        <title>Genomic Encyclopedia of Type Strains, Phase IV (KMG-IV): sequencing the most valuable type-strain genomes for metagenomic binning, comparative biology and taxonomic classification.</title>
        <authorList>
            <person name="Goeker M."/>
        </authorList>
    </citation>
    <scope>NUCLEOTIDE SEQUENCE [LARGE SCALE GENOMIC DNA]</scope>
    <source>
        <strain evidence="2 3">DSM 101806</strain>
    </source>
</reference>
<evidence type="ECO:0000313" key="2">
    <source>
        <dbReference type="EMBL" id="MBB4098127.1"/>
    </source>
</evidence>
<accession>A0A7W6JRB5</accession>